<dbReference type="RefSeq" id="WP_313793561.1">
    <property type="nucleotide sequence ID" value="NZ_CP102453.1"/>
</dbReference>
<keyword evidence="3" id="KW-0663">Pyridoxal phosphate</keyword>
<evidence type="ECO:0000256" key="2">
    <source>
        <dbReference type="ARBA" id="ARBA00012224"/>
    </source>
</evidence>
<dbReference type="GO" id="GO:0008483">
    <property type="term" value="F:transaminase activity"/>
    <property type="evidence" value="ECO:0007669"/>
    <property type="project" value="UniProtKB-KW"/>
</dbReference>
<dbReference type="PANTHER" id="PTHR43525">
    <property type="entry name" value="PROTEIN MALY"/>
    <property type="match status" value="1"/>
</dbReference>
<dbReference type="InterPro" id="IPR027619">
    <property type="entry name" value="C-S_lyase_PatB-like"/>
</dbReference>
<comment type="similarity">
    <text evidence="5">Belongs to the class-II pyridoxal-phosphate-dependent aminotransferase family. MalY/PatB cystathionine beta-lyase subfamily.</text>
</comment>
<evidence type="ECO:0000256" key="4">
    <source>
        <dbReference type="ARBA" id="ARBA00023239"/>
    </source>
</evidence>
<dbReference type="InterPro" id="IPR015424">
    <property type="entry name" value="PyrdxlP-dep_Trfase"/>
</dbReference>
<proteinExistence type="inferred from homology"/>
<reference evidence="7 8" key="1">
    <citation type="submission" date="2022-08" db="EMBL/GenBank/DDBJ databases">
        <title>Aerococcaceae sp. nov isolated from spoiled eye mask.</title>
        <authorList>
            <person name="Zhou G."/>
            <person name="Xie X.-B."/>
            <person name="Shi Q.-S."/>
            <person name="Wang Y.-S."/>
            <person name="Wen X."/>
            <person name="Peng H."/>
            <person name="Yang X.-J."/>
            <person name="Tao H.-B."/>
            <person name="Huang X.-M."/>
        </authorList>
    </citation>
    <scope>NUCLEOTIDE SEQUENCE [LARGE SCALE GENOMIC DNA]</scope>
    <source>
        <strain evidence="8">DM20194951</strain>
    </source>
</reference>
<keyword evidence="8" id="KW-1185">Reference proteome</keyword>
<evidence type="ECO:0000256" key="3">
    <source>
        <dbReference type="ARBA" id="ARBA00022898"/>
    </source>
</evidence>
<dbReference type="CDD" id="cd00609">
    <property type="entry name" value="AAT_like"/>
    <property type="match status" value="1"/>
</dbReference>
<dbReference type="Pfam" id="PF00155">
    <property type="entry name" value="Aminotran_1_2"/>
    <property type="match status" value="1"/>
</dbReference>
<evidence type="ECO:0000259" key="6">
    <source>
        <dbReference type="Pfam" id="PF00155"/>
    </source>
</evidence>
<dbReference type="EC" id="4.4.1.13" evidence="2"/>
<name>A0ABY5P5P3_9LACT</name>
<dbReference type="InterPro" id="IPR051798">
    <property type="entry name" value="Class-II_PLP-Dep_Aminotrans"/>
</dbReference>
<keyword evidence="7" id="KW-0032">Aminotransferase</keyword>
<evidence type="ECO:0000256" key="5">
    <source>
        <dbReference type="ARBA" id="ARBA00037974"/>
    </source>
</evidence>
<gene>
    <name evidence="7" type="ORF">NRE15_14430</name>
</gene>
<dbReference type="Gene3D" id="3.90.1150.10">
    <property type="entry name" value="Aspartate Aminotransferase, domain 1"/>
    <property type="match status" value="1"/>
</dbReference>
<protein>
    <recommendedName>
        <fullName evidence="2">cysteine-S-conjugate beta-lyase</fullName>
        <ecNumber evidence="2">4.4.1.13</ecNumber>
    </recommendedName>
</protein>
<evidence type="ECO:0000313" key="8">
    <source>
        <dbReference type="Proteomes" id="UP001315967"/>
    </source>
</evidence>
<evidence type="ECO:0000313" key="7">
    <source>
        <dbReference type="EMBL" id="UUX34059.1"/>
    </source>
</evidence>
<organism evidence="7 8">
    <name type="scientific">Fundicoccus culcitae</name>
    <dbReference type="NCBI Taxonomy" id="2969821"/>
    <lineage>
        <taxon>Bacteria</taxon>
        <taxon>Bacillati</taxon>
        <taxon>Bacillota</taxon>
        <taxon>Bacilli</taxon>
        <taxon>Lactobacillales</taxon>
        <taxon>Aerococcaceae</taxon>
        <taxon>Fundicoccus</taxon>
    </lineage>
</organism>
<dbReference type="Gene3D" id="3.40.640.10">
    <property type="entry name" value="Type I PLP-dependent aspartate aminotransferase-like (Major domain)"/>
    <property type="match status" value="1"/>
</dbReference>
<comment type="cofactor">
    <cofactor evidence="1">
        <name>pyridoxal 5'-phosphate</name>
        <dbReference type="ChEBI" id="CHEBI:597326"/>
    </cofactor>
</comment>
<dbReference type="InterPro" id="IPR015422">
    <property type="entry name" value="PyrdxlP-dep_Trfase_small"/>
</dbReference>
<dbReference type="NCBIfam" id="TIGR04350">
    <property type="entry name" value="C_S_lyase_PatB"/>
    <property type="match status" value="1"/>
</dbReference>
<sequence length="395" mass="45218">MKQYDFETVEPRYDVCAGKWSEIEEYFPDRPKDIIPFSVADMELPIAPEISEGLIEYIKKYPLGYANVTPEFNDSIQAWIDRRHNWSISTEWIVPVRGVIPGFKLAVQAYTKVNEGVILMTPVYYPMYSAIEGNNRKIVACPLINKQYQYEIDFDLLEKLAKDDNNTMLLFCSPHNPGGRVWTKDELARVAEICIENNVLICSDEVHFDLTAPGVTHHIFASLSEEVANHSVILTAPSKSFNVAGLESAYAIIPNEILRDQFIEANLKVFNSNRVVSLGFEATRLAYTEGEAWFDQVKQLIDKNHKIVIEFFEKEIPTIKCMDLQGTYLLWMDFSGLGIEDEVLTPLLKKEAKLFFDDGLMFGEEGRGYQRWNLAAPTKYIEEALLRLKDTITKL</sequence>
<dbReference type="EMBL" id="CP102453">
    <property type="protein sequence ID" value="UUX34059.1"/>
    <property type="molecule type" value="Genomic_DNA"/>
</dbReference>
<dbReference type="InterPro" id="IPR015421">
    <property type="entry name" value="PyrdxlP-dep_Trfase_major"/>
</dbReference>
<dbReference type="PANTHER" id="PTHR43525:SF1">
    <property type="entry name" value="PROTEIN MALY"/>
    <property type="match status" value="1"/>
</dbReference>
<keyword evidence="4" id="KW-0456">Lyase</keyword>
<keyword evidence="7" id="KW-0808">Transferase</keyword>
<dbReference type="SUPFAM" id="SSF53383">
    <property type="entry name" value="PLP-dependent transferases"/>
    <property type="match status" value="1"/>
</dbReference>
<dbReference type="Proteomes" id="UP001315967">
    <property type="component" value="Chromosome"/>
</dbReference>
<dbReference type="InterPro" id="IPR004839">
    <property type="entry name" value="Aminotransferase_I/II_large"/>
</dbReference>
<evidence type="ECO:0000256" key="1">
    <source>
        <dbReference type="ARBA" id="ARBA00001933"/>
    </source>
</evidence>
<accession>A0ABY5P5P3</accession>
<feature type="domain" description="Aminotransferase class I/classII large" evidence="6">
    <location>
        <begin position="67"/>
        <end position="384"/>
    </location>
</feature>